<dbReference type="STRING" id="157733.AB986_08755"/>
<keyword evidence="1" id="KW-0472">Membrane</keyword>
<reference evidence="2" key="1">
    <citation type="submission" date="2015-06" db="EMBL/GenBank/DDBJ databases">
        <authorList>
            <person name="Liu B."/>
            <person name="Wang J."/>
            <person name="Zhu Y."/>
            <person name="Liu G."/>
            <person name="Chen Q."/>
            <person name="Zheng C."/>
            <person name="Che J."/>
            <person name="Ge C."/>
            <person name="Shi H."/>
            <person name="Pan Z."/>
            <person name="Liu X."/>
        </authorList>
    </citation>
    <scope>NUCLEOTIDE SEQUENCE [LARGE SCALE GENOMIC DNA]</scope>
    <source>
        <strain evidence="2">DSM 16346</strain>
    </source>
</reference>
<keyword evidence="1" id="KW-0812">Transmembrane</keyword>
<evidence type="ECO:0000256" key="1">
    <source>
        <dbReference type="SAM" id="Phobius"/>
    </source>
</evidence>
<dbReference type="Proteomes" id="UP000035996">
    <property type="component" value="Unassembled WGS sequence"/>
</dbReference>
<gene>
    <name evidence="2" type="ORF">AB986_08755</name>
</gene>
<keyword evidence="1" id="KW-1133">Transmembrane helix</keyword>
<dbReference type="EMBL" id="LELK01000001">
    <property type="protein sequence ID" value="KMM39288.1"/>
    <property type="molecule type" value="Genomic_DNA"/>
</dbReference>
<organism evidence="2 3">
    <name type="scientific">Guptibacillus hwajinpoensis</name>
    <dbReference type="NCBI Taxonomy" id="208199"/>
    <lineage>
        <taxon>Bacteria</taxon>
        <taxon>Bacillati</taxon>
        <taxon>Bacillota</taxon>
        <taxon>Bacilli</taxon>
        <taxon>Bacillales</taxon>
        <taxon>Guptibacillaceae</taxon>
        <taxon>Guptibacillus</taxon>
    </lineage>
</organism>
<protein>
    <submittedName>
        <fullName evidence="2">Uncharacterized protein</fullName>
    </submittedName>
</protein>
<keyword evidence="3" id="KW-1185">Reference proteome</keyword>
<comment type="caution">
    <text evidence="2">The sequence shown here is derived from an EMBL/GenBank/DDBJ whole genome shotgun (WGS) entry which is preliminary data.</text>
</comment>
<feature type="transmembrane region" description="Helical" evidence="1">
    <location>
        <begin position="31"/>
        <end position="48"/>
    </location>
</feature>
<feature type="transmembrane region" description="Helical" evidence="1">
    <location>
        <begin position="5"/>
        <end position="25"/>
    </location>
</feature>
<dbReference type="RefSeq" id="WP_048310458.1">
    <property type="nucleotide sequence ID" value="NZ_CP119526.1"/>
</dbReference>
<dbReference type="OrthoDB" id="2739814at2"/>
<proteinExistence type="predicted"/>
<evidence type="ECO:0000313" key="2">
    <source>
        <dbReference type="EMBL" id="KMM39288.1"/>
    </source>
</evidence>
<accession>A0A0J6D1W9</accession>
<sequence length="64" mass="7418">MKTYLVLFIIVAIMHTMTLINIAIFNGEWNGIVMFLSTALFIIAVFYFSTEYRANKYRGSRSNT</sequence>
<evidence type="ECO:0000313" key="3">
    <source>
        <dbReference type="Proteomes" id="UP000035996"/>
    </source>
</evidence>
<name>A0A0J6D1W9_9BACL</name>
<dbReference type="AlphaFoldDB" id="A0A0J6D1W9"/>